<evidence type="ECO:0000313" key="3">
    <source>
        <dbReference type="Proteomes" id="UP000185678"/>
    </source>
</evidence>
<evidence type="ECO:0000313" key="2">
    <source>
        <dbReference type="EMBL" id="SIS54517.1"/>
    </source>
</evidence>
<reference evidence="2 3" key="1">
    <citation type="submission" date="2017-01" db="EMBL/GenBank/DDBJ databases">
        <authorList>
            <person name="Mah S.A."/>
            <person name="Swanson W.J."/>
            <person name="Moy G.W."/>
            <person name="Vacquier V.D."/>
        </authorList>
    </citation>
    <scope>NUCLEOTIDE SEQUENCE [LARGE SCALE GENOMIC DNA]</scope>
    <source>
        <strain evidence="2 3">DSM 11589</strain>
    </source>
</reference>
<dbReference type="CDD" id="cd00038">
    <property type="entry name" value="CAP_ED"/>
    <property type="match status" value="1"/>
</dbReference>
<gene>
    <name evidence="2" type="ORF">SAMN05421779_102528</name>
</gene>
<proteinExistence type="predicted"/>
<dbReference type="PANTHER" id="PTHR24567">
    <property type="entry name" value="CRP FAMILY TRANSCRIPTIONAL REGULATORY PROTEIN"/>
    <property type="match status" value="1"/>
</dbReference>
<name>A0A1N7JYV9_9PROT</name>
<dbReference type="AlphaFoldDB" id="A0A1N7JYV9"/>
<dbReference type="InterPro" id="IPR000595">
    <property type="entry name" value="cNMP-bd_dom"/>
</dbReference>
<dbReference type="SUPFAM" id="SSF51206">
    <property type="entry name" value="cAMP-binding domain-like"/>
    <property type="match status" value="1"/>
</dbReference>
<feature type="domain" description="Cyclic nucleotide-binding" evidence="1">
    <location>
        <begin position="23"/>
        <end position="115"/>
    </location>
</feature>
<dbReference type="GO" id="GO:0003700">
    <property type="term" value="F:DNA-binding transcription factor activity"/>
    <property type="evidence" value="ECO:0007669"/>
    <property type="project" value="TreeGrafter"/>
</dbReference>
<dbReference type="InterPro" id="IPR014710">
    <property type="entry name" value="RmlC-like_jellyroll"/>
</dbReference>
<dbReference type="Pfam" id="PF00027">
    <property type="entry name" value="cNMP_binding"/>
    <property type="match status" value="1"/>
</dbReference>
<accession>A0A1N7JYV9</accession>
<dbReference type="OrthoDB" id="190787at2"/>
<protein>
    <submittedName>
        <fullName evidence="2">Cyclic nucleotide-binding domain-containing protein</fullName>
    </submittedName>
</protein>
<dbReference type="STRING" id="80876.SAMN05421779_102528"/>
<sequence length="150" mass="16240">MDSTLSLAPLGQHPFCDGLPSAVVAVLDQCAWPLTLAAGDRLFREGGTADAFYLIVHGAVAIEVTMPGQKTVVLQTLHEGNSLGWSWLLPPYRWTFGARACSPCRLYALDADKLRATVASDHEMGFHILSRCIASMGDRLHAARMQMLGS</sequence>
<dbReference type="Gene3D" id="2.60.120.10">
    <property type="entry name" value="Jelly Rolls"/>
    <property type="match status" value="1"/>
</dbReference>
<keyword evidence="3" id="KW-1185">Reference proteome</keyword>
<dbReference type="InterPro" id="IPR050397">
    <property type="entry name" value="Env_Response_Regulators"/>
</dbReference>
<evidence type="ECO:0000259" key="1">
    <source>
        <dbReference type="PROSITE" id="PS50042"/>
    </source>
</evidence>
<dbReference type="PANTHER" id="PTHR24567:SF74">
    <property type="entry name" value="HTH-TYPE TRANSCRIPTIONAL REGULATOR ARCR"/>
    <property type="match status" value="1"/>
</dbReference>
<dbReference type="EMBL" id="FTOA01000002">
    <property type="protein sequence ID" value="SIS54517.1"/>
    <property type="molecule type" value="Genomic_DNA"/>
</dbReference>
<dbReference type="SMART" id="SM00100">
    <property type="entry name" value="cNMP"/>
    <property type="match status" value="1"/>
</dbReference>
<dbReference type="RefSeq" id="WP_076399377.1">
    <property type="nucleotide sequence ID" value="NZ_FTOA01000002.1"/>
</dbReference>
<dbReference type="Proteomes" id="UP000185678">
    <property type="component" value="Unassembled WGS sequence"/>
</dbReference>
<dbReference type="PROSITE" id="PS50042">
    <property type="entry name" value="CNMP_BINDING_3"/>
    <property type="match status" value="1"/>
</dbReference>
<dbReference type="InterPro" id="IPR018490">
    <property type="entry name" value="cNMP-bd_dom_sf"/>
</dbReference>
<dbReference type="GO" id="GO:0005829">
    <property type="term" value="C:cytosol"/>
    <property type="evidence" value="ECO:0007669"/>
    <property type="project" value="TreeGrafter"/>
</dbReference>
<organism evidence="2 3">
    <name type="scientific">Insolitispirillum peregrinum</name>
    <dbReference type="NCBI Taxonomy" id="80876"/>
    <lineage>
        <taxon>Bacteria</taxon>
        <taxon>Pseudomonadati</taxon>
        <taxon>Pseudomonadota</taxon>
        <taxon>Alphaproteobacteria</taxon>
        <taxon>Rhodospirillales</taxon>
        <taxon>Novispirillaceae</taxon>
        <taxon>Insolitispirillum</taxon>
    </lineage>
</organism>